<evidence type="ECO:0000256" key="1">
    <source>
        <dbReference type="SAM" id="MobiDB-lite"/>
    </source>
</evidence>
<proteinExistence type="predicted"/>
<protein>
    <submittedName>
        <fullName evidence="2">Uncharacterized protein</fullName>
    </submittedName>
</protein>
<dbReference type="InParanoid" id="H2XVC2"/>
<dbReference type="HOGENOM" id="CLU_3406260_0_0_1"/>
<dbReference type="Ensembl" id="ENSCINT00000030521.1">
    <property type="protein sequence ID" value="ENSCINP00000033606.1"/>
    <property type="gene ID" value="ENSCING00000019209.1"/>
</dbReference>
<reference evidence="3" key="1">
    <citation type="journal article" date="2002" name="Science">
        <title>The draft genome of Ciona intestinalis: insights into chordate and vertebrate origins.</title>
        <authorList>
            <person name="Dehal P."/>
            <person name="Satou Y."/>
            <person name="Campbell R.K."/>
            <person name="Chapman J."/>
            <person name="Degnan B."/>
            <person name="De Tomaso A."/>
            <person name="Davidson B."/>
            <person name="Di Gregorio A."/>
            <person name="Gelpke M."/>
            <person name="Goodstein D.M."/>
            <person name="Harafuji N."/>
            <person name="Hastings K.E."/>
            <person name="Ho I."/>
            <person name="Hotta K."/>
            <person name="Huang W."/>
            <person name="Kawashima T."/>
            <person name="Lemaire P."/>
            <person name="Martinez D."/>
            <person name="Meinertzhagen I.A."/>
            <person name="Necula S."/>
            <person name="Nonaka M."/>
            <person name="Putnam N."/>
            <person name="Rash S."/>
            <person name="Saiga H."/>
            <person name="Satake M."/>
            <person name="Terry A."/>
            <person name="Yamada L."/>
            <person name="Wang H.G."/>
            <person name="Awazu S."/>
            <person name="Azumi K."/>
            <person name="Boore J."/>
            <person name="Branno M."/>
            <person name="Chin-Bow S."/>
            <person name="DeSantis R."/>
            <person name="Doyle S."/>
            <person name="Francino P."/>
            <person name="Keys D.N."/>
            <person name="Haga S."/>
            <person name="Hayashi H."/>
            <person name="Hino K."/>
            <person name="Imai K.S."/>
            <person name="Inaba K."/>
            <person name="Kano S."/>
            <person name="Kobayashi K."/>
            <person name="Kobayashi M."/>
            <person name="Lee B.I."/>
            <person name="Makabe K.W."/>
            <person name="Manohar C."/>
            <person name="Matassi G."/>
            <person name="Medina M."/>
            <person name="Mochizuki Y."/>
            <person name="Mount S."/>
            <person name="Morishita T."/>
            <person name="Miura S."/>
            <person name="Nakayama A."/>
            <person name="Nishizaka S."/>
            <person name="Nomoto H."/>
            <person name="Ohta F."/>
            <person name="Oishi K."/>
            <person name="Rigoutsos I."/>
            <person name="Sano M."/>
            <person name="Sasaki A."/>
            <person name="Sasakura Y."/>
            <person name="Shoguchi E."/>
            <person name="Shin-i T."/>
            <person name="Spagnuolo A."/>
            <person name="Stainier D."/>
            <person name="Suzuki M.M."/>
            <person name="Tassy O."/>
            <person name="Takatori N."/>
            <person name="Tokuoka M."/>
            <person name="Yagi K."/>
            <person name="Yoshizaki F."/>
            <person name="Wada S."/>
            <person name="Zhang C."/>
            <person name="Hyatt P.D."/>
            <person name="Larimer F."/>
            <person name="Detter C."/>
            <person name="Doggett N."/>
            <person name="Glavina T."/>
            <person name="Hawkins T."/>
            <person name="Richardson P."/>
            <person name="Lucas S."/>
            <person name="Kohara Y."/>
            <person name="Levine M."/>
            <person name="Satoh N."/>
            <person name="Rokhsar D.S."/>
        </authorList>
    </citation>
    <scope>NUCLEOTIDE SEQUENCE [LARGE SCALE GENOMIC DNA]</scope>
</reference>
<feature type="compositionally biased region" description="Polar residues" evidence="1">
    <location>
        <begin position="14"/>
        <end position="23"/>
    </location>
</feature>
<name>H2XVC2_CIOIN</name>
<keyword evidence="3" id="KW-1185">Reference proteome</keyword>
<dbReference type="AlphaFoldDB" id="H2XVC2"/>
<evidence type="ECO:0000313" key="3">
    <source>
        <dbReference type="Proteomes" id="UP000008144"/>
    </source>
</evidence>
<sequence>MLTTQQTEHKSKLSGMTATTAGGNSIRLVD</sequence>
<organism evidence="2 3">
    <name type="scientific">Ciona intestinalis</name>
    <name type="common">Transparent sea squirt</name>
    <name type="synonym">Ascidia intestinalis</name>
    <dbReference type="NCBI Taxonomy" id="7719"/>
    <lineage>
        <taxon>Eukaryota</taxon>
        <taxon>Metazoa</taxon>
        <taxon>Chordata</taxon>
        <taxon>Tunicata</taxon>
        <taxon>Ascidiacea</taxon>
        <taxon>Phlebobranchia</taxon>
        <taxon>Cionidae</taxon>
        <taxon>Ciona</taxon>
    </lineage>
</organism>
<dbReference type="Proteomes" id="UP000008144">
    <property type="component" value="Unassembled WGS sequence"/>
</dbReference>
<evidence type="ECO:0000313" key="2">
    <source>
        <dbReference type="Ensembl" id="ENSCINP00000033606.1"/>
    </source>
</evidence>
<reference evidence="2" key="3">
    <citation type="submission" date="2025-09" db="UniProtKB">
        <authorList>
            <consortium name="Ensembl"/>
        </authorList>
    </citation>
    <scope>IDENTIFICATION</scope>
</reference>
<reference evidence="2" key="2">
    <citation type="submission" date="2025-08" db="UniProtKB">
        <authorList>
            <consortium name="Ensembl"/>
        </authorList>
    </citation>
    <scope>IDENTIFICATION</scope>
</reference>
<accession>H2XVC2</accession>
<feature type="region of interest" description="Disordered" evidence="1">
    <location>
        <begin position="1"/>
        <end position="30"/>
    </location>
</feature>